<dbReference type="Proteomes" id="UP000199433">
    <property type="component" value="Unassembled WGS sequence"/>
</dbReference>
<dbReference type="InterPro" id="IPR057252">
    <property type="entry name" value="CoiA_C"/>
</dbReference>
<dbReference type="AlphaFoldDB" id="A0A1G8W802"/>
<evidence type="ECO:0000313" key="4">
    <source>
        <dbReference type="EMBL" id="SDJ74398.1"/>
    </source>
</evidence>
<reference evidence="5" key="1">
    <citation type="submission" date="2016-10" db="EMBL/GenBank/DDBJ databases">
        <authorList>
            <person name="Varghese N."/>
            <person name="Submissions S."/>
        </authorList>
    </citation>
    <scope>NUCLEOTIDE SEQUENCE [LARGE SCALE GENOMIC DNA]</scope>
    <source>
        <strain evidence="5">DSM 19181</strain>
    </source>
</reference>
<feature type="domain" description="Competence protein CoiA C-terminal" evidence="3">
    <location>
        <begin position="231"/>
        <end position="348"/>
    </location>
</feature>
<evidence type="ECO:0000259" key="1">
    <source>
        <dbReference type="Pfam" id="PF06054"/>
    </source>
</evidence>
<dbReference type="Pfam" id="PF25164">
    <property type="entry name" value="CoiA_N"/>
    <property type="match status" value="1"/>
</dbReference>
<evidence type="ECO:0000313" key="5">
    <source>
        <dbReference type="Proteomes" id="UP000199433"/>
    </source>
</evidence>
<dbReference type="Pfam" id="PF06054">
    <property type="entry name" value="CoiA_nuc"/>
    <property type="match status" value="1"/>
</dbReference>
<dbReference type="Pfam" id="PF25166">
    <property type="entry name" value="CoiA_C"/>
    <property type="match status" value="1"/>
</dbReference>
<evidence type="ECO:0000259" key="3">
    <source>
        <dbReference type="Pfam" id="PF25166"/>
    </source>
</evidence>
<dbReference type="PIRSF" id="PIRSF007487">
    <property type="entry name" value="Competence-induced_CoiA_bac"/>
    <property type="match status" value="1"/>
</dbReference>
<evidence type="ECO:0000259" key="2">
    <source>
        <dbReference type="Pfam" id="PF25164"/>
    </source>
</evidence>
<name>A0A1G8W802_9LACT</name>
<dbReference type="STRING" id="426701.SAMN04488098_100360"/>
<protein>
    <submittedName>
        <fullName evidence="4">Competence protein CoiA</fullName>
    </submittedName>
</protein>
<feature type="domain" description="Competence protein CoiA-like N-terminal" evidence="2">
    <location>
        <begin position="16"/>
        <end position="54"/>
    </location>
</feature>
<dbReference type="RefSeq" id="WP_091264653.1">
    <property type="nucleotide sequence ID" value="NZ_FNFK01000003.1"/>
</dbReference>
<dbReference type="InterPro" id="IPR057253">
    <property type="entry name" value="CoiA-like_N"/>
</dbReference>
<dbReference type="OrthoDB" id="3784230at2"/>
<organism evidence="4 5">
    <name type="scientific">Alkalibacterium thalassium</name>
    <dbReference type="NCBI Taxonomy" id="426701"/>
    <lineage>
        <taxon>Bacteria</taxon>
        <taxon>Bacillati</taxon>
        <taxon>Bacillota</taxon>
        <taxon>Bacilli</taxon>
        <taxon>Lactobacillales</taxon>
        <taxon>Carnobacteriaceae</taxon>
        <taxon>Alkalibacterium</taxon>
    </lineage>
</organism>
<dbReference type="InterPro" id="IPR010330">
    <property type="entry name" value="CoiA_nuc"/>
</dbReference>
<dbReference type="EMBL" id="FNFK01000003">
    <property type="protein sequence ID" value="SDJ74398.1"/>
    <property type="molecule type" value="Genomic_DNA"/>
</dbReference>
<dbReference type="InterPro" id="IPR021176">
    <property type="entry name" value="Competence-induced_CoiA"/>
</dbReference>
<keyword evidence="5" id="KW-1185">Reference proteome</keyword>
<gene>
    <name evidence="4" type="ORF">SAMN04488098_100360</name>
</gene>
<accession>A0A1G8W802</accession>
<proteinExistence type="predicted"/>
<sequence>MLIARNSSAQLLMASKADKRGYYICPGCESPVILKKGTRMTAHFAHVNKNSCSSFSEGETEEHLKGKTSLYEAFKQENVKVEIEAQLPDINQRPDVLVCYKGEEYAIEFQCSPITVSDIVRRTRGYHNSGRKVIWIAGNKLTNTHRLTSLQRAMIFDIKPGVFGFFNYDVSDGQVRCYRKLDPPVYETVPSVLSVLTKYESTTWCSKISPGNVNNIKDKALAYLNWKRQIRDKRHRAFFQLIYESQTSLELLPLVIFTRLETDWLISTPAVEWKLRIYQLVRSKSSFTVITERHLRETVERWIETRLIVYFSVPNILSDTVMLPILSFLDQMTESGLLVKIQKNKWRQRS</sequence>
<feature type="domain" description="Competence protein CoiA nuclease-like" evidence="1">
    <location>
        <begin position="59"/>
        <end position="179"/>
    </location>
</feature>